<feature type="binding site" evidence="3">
    <location>
        <position position="467"/>
    </location>
    <ligand>
        <name>Zn(2+)</name>
        <dbReference type="ChEBI" id="CHEBI:29105"/>
        <label>1</label>
    </ligand>
</feature>
<dbReference type="InterPro" id="IPR023174">
    <property type="entry name" value="PDEase_CS"/>
</dbReference>
<dbReference type="Ensembl" id="ENSFHET00000004217.1">
    <property type="protein sequence ID" value="ENSFHEP00000007199.1"/>
    <property type="gene ID" value="ENSFHEG00000008361.1"/>
</dbReference>
<dbReference type="Proteomes" id="UP000265000">
    <property type="component" value="Unplaced"/>
</dbReference>
<reference evidence="8" key="1">
    <citation type="submission" date="2025-08" db="UniProtKB">
        <authorList>
            <consortium name="Ensembl"/>
        </authorList>
    </citation>
    <scope>IDENTIFICATION</scope>
</reference>
<dbReference type="SUPFAM" id="SSF109604">
    <property type="entry name" value="HD-domain/PDEase-like"/>
    <property type="match status" value="1"/>
</dbReference>
<evidence type="ECO:0000313" key="9">
    <source>
        <dbReference type="Proteomes" id="UP000265000"/>
    </source>
</evidence>
<evidence type="ECO:0000256" key="1">
    <source>
        <dbReference type="ARBA" id="ARBA00022723"/>
    </source>
</evidence>
<accession>A0A3Q2P4V8</accession>
<proteinExistence type="inferred from homology"/>
<feature type="binding site" evidence="3">
    <location>
        <position position="582"/>
    </location>
    <ligand>
        <name>Zn(2+)</name>
        <dbReference type="ChEBI" id="CHEBI:29105"/>
        <label>1</label>
    </ligand>
</feature>
<evidence type="ECO:0000256" key="2">
    <source>
        <dbReference type="ARBA" id="ARBA00022801"/>
    </source>
</evidence>
<dbReference type="InterPro" id="IPR023088">
    <property type="entry name" value="PDEase"/>
</dbReference>
<dbReference type="GeneTree" id="ENSGT00940000156628"/>
<comment type="similarity">
    <text evidence="4">Belongs to the cyclic nucleotide phosphodiesterase family.</text>
</comment>
<dbReference type="PRINTS" id="PR00387">
    <property type="entry name" value="PDIESTERASE1"/>
</dbReference>
<feature type="transmembrane region" description="Helical" evidence="6">
    <location>
        <begin position="171"/>
        <end position="194"/>
    </location>
</feature>
<dbReference type="Pfam" id="PF00233">
    <property type="entry name" value="PDEase_I"/>
    <property type="match status" value="1"/>
</dbReference>
<evidence type="ECO:0000313" key="8">
    <source>
        <dbReference type="Ensembl" id="ENSFHEP00000007199.1"/>
    </source>
</evidence>
<dbReference type="GO" id="GO:0004114">
    <property type="term" value="F:3',5'-cyclic-nucleotide phosphodiesterase activity"/>
    <property type="evidence" value="ECO:0007669"/>
    <property type="project" value="InterPro"/>
</dbReference>
<evidence type="ECO:0000256" key="4">
    <source>
        <dbReference type="RuleBase" id="RU363067"/>
    </source>
</evidence>
<dbReference type="InterPro" id="IPR036971">
    <property type="entry name" value="PDEase_catalytic_dom_sf"/>
</dbReference>
<comment type="cofactor">
    <cofactor evidence="4">
        <name>a divalent metal cation</name>
        <dbReference type="ChEBI" id="CHEBI:60240"/>
    </cofactor>
    <text evidence="4">Binds 2 divalent metal cations per subunit. Site 1 may preferentially bind zinc ions, while site 2 has a preference for magnesium and/or manganese ions.</text>
</comment>
<dbReference type="Gene3D" id="1.10.1300.10">
    <property type="entry name" value="3'5'-cyclic nucleotide phosphodiesterase, catalytic domain"/>
    <property type="match status" value="1"/>
</dbReference>
<evidence type="ECO:0000256" key="5">
    <source>
        <dbReference type="SAM" id="MobiDB-lite"/>
    </source>
</evidence>
<keyword evidence="6" id="KW-1133">Transmembrane helix</keyword>
<feature type="transmembrane region" description="Helical" evidence="6">
    <location>
        <begin position="201"/>
        <end position="218"/>
    </location>
</feature>
<dbReference type="PROSITE" id="PS51845">
    <property type="entry name" value="PDEASE_I_2"/>
    <property type="match status" value="1"/>
</dbReference>
<feature type="region of interest" description="Disordered" evidence="5">
    <location>
        <begin position="273"/>
        <end position="298"/>
    </location>
</feature>
<dbReference type="EC" id="3.1.4.-" evidence="4"/>
<dbReference type="PROSITE" id="PS00126">
    <property type="entry name" value="PDEASE_I_1"/>
    <property type="match status" value="1"/>
</dbReference>
<dbReference type="CDD" id="cd00077">
    <property type="entry name" value="HDc"/>
    <property type="match status" value="1"/>
</dbReference>
<feature type="transmembrane region" description="Helical" evidence="6">
    <location>
        <begin position="146"/>
        <end position="165"/>
    </location>
</feature>
<dbReference type="InterPro" id="IPR003607">
    <property type="entry name" value="HD/PDEase_dom"/>
</dbReference>
<dbReference type="InterPro" id="IPR002073">
    <property type="entry name" value="PDEase_catalytic_dom"/>
</dbReference>
<evidence type="ECO:0000256" key="6">
    <source>
        <dbReference type="SAM" id="Phobius"/>
    </source>
</evidence>
<feature type="domain" description="PDEase" evidence="7">
    <location>
        <begin position="429"/>
        <end position="607"/>
    </location>
</feature>
<dbReference type="AlphaFoldDB" id="A0A3Q2P4V8"/>
<feature type="transmembrane region" description="Helical" evidence="6">
    <location>
        <begin position="119"/>
        <end position="139"/>
    </location>
</feature>
<organism evidence="8 9">
    <name type="scientific">Fundulus heteroclitus</name>
    <name type="common">Killifish</name>
    <name type="synonym">Mummichog</name>
    <dbReference type="NCBI Taxonomy" id="8078"/>
    <lineage>
        <taxon>Eukaryota</taxon>
        <taxon>Metazoa</taxon>
        <taxon>Chordata</taxon>
        <taxon>Craniata</taxon>
        <taxon>Vertebrata</taxon>
        <taxon>Euteleostomi</taxon>
        <taxon>Actinopterygii</taxon>
        <taxon>Neopterygii</taxon>
        <taxon>Teleostei</taxon>
        <taxon>Neoteleostei</taxon>
        <taxon>Acanthomorphata</taxon>
        <taxon>Ovalentaria</taxon>
        <taxon>Atherinomorphae</taxon>
        <taxon>Cyprinodontiformes</taxon>
        <taxon>Fundulidae</taxon>
        <taxon>Fundulus</taxon>
    </lineage>
</organism>
<feature type="compositionally biased region" description="Polar residues" evidence="5">
    <location>
        <begin position="277"/>
        <end position="291"/>
    </location>
</feature>
<sequence length="696" mass="76858">MAMYAESCSTTSAQSNIREKGFGAPDRNGYVKTRVTPRCKDPDCETWLGLMFNQLWSSQRLRSAVCVGSLSVFLAALVKCAGWTAEASSSADNTLSHSPSPLHFVSGCATELLQTCWSALSLLFALVCAFFWLGVYLIHCGVLIETLFSLLTLCHLGEVAAWSLLDGTDEQLFSSTTAAGVVLLCAAAGALMVARLNQGTSVILLISVARTISLLSLHKVRAAWRPYVAYLVGVLGILLARYADRLLPKQGTHKEGCTPVTGAREEIPVFKRRRRSSSVIASDMAHSQSNSKSHRRTSLPCIQRDQSSGTTVMVDIAVMGEAHGLITDLLADPSLPSHTCTSLRAVSSLLTTQLTFQPLYRPRPAPLLNPSDAYTSTLLRIAFRLRRSLHPGLLRRISSTWTTTTSATGLPTIEPGPTVVFLGITHSHMGFLVSKTYSVPEDGYGCLSGLIPALELMALYVAAAMHDYDHPGRTNAFLVATSAPQAVLYNDRSVLENHHAASAWNLFMSHSEYNFLVNLDHVEFKRFRFLVIEAILATDLKKHFDFLAEFNAKVGDDPSTGIDWSNENDRLLVCQMCIKLADINGPLKCKDLHLQWTEGIVNEFYEQVGRLAAWTGMFVSLKKTLLQHNTPQCYKKSHKFNLDFCTGVSMCMILSQLKYNYSMKNKHYHQENDRQVRDKVLENLNSGLGYKTTSRA</sequence>
<feature type="binding site" evidence="3">
    <location>
        <position position="466"/>
    </location>
    <ligand>
        <name>Zn(2+)</name>
        <dbReference type="ChEBI" id="CHEBI:29105"/>
        <label>1</label>
    </ligand>
</feature>
<keyword evidence="6" id="KW-0472">Membrane</keyword>
<protein>
    <recommendedName>
        <fullName evidence="4">Phosphodiesterase</fullName>
        <ecNumber evidence="4">3.1.4.-</ecNumber>
    </recommendedName>
</protein>
<evidence type="ECO:0000256" key="3">
    <source>
        <dbReference type="PIRSR" id="PIRSR623088-3"/>
    </source>
</evidence>
<name>A0A3Q2P4V8_FUNHE</name>
<keyword evidence="1 3" id="KW-0479">Metal-binding</keyword>
<dbReference type="GO" id="GO:0007165">
    <property type="term" value="P:signal transduction"/>
    <property type="evidence" value="ECO:0007669"/>
    <property type="project" value="InterPro"/>
</dbReference>
<keyword evidence="9" id="KW-1185">Reference proteome</keyword>
<dbReference type="PANTHER" id="PTHR11347">
    <property type="entry name" value="CYCLIC NUCLEOTIDE PHOSPHODIESTERASE"/>
    <property type="match status" value="1"/>
</dbReference>
<reference evidence="8" key="2">
    <citation type="submission" date="2025-09" db="UniProtKB">
        <authorList>
            <consortium name="Ensembl"/>
        </authorList>
    </citation>
    <scope>IDENTIFICATION</scope>
</reference>
<feature type="binding site" evidence="3">
    <location>
        <position position="467"/>
    </location>
    <ligand>
        <name>Zn(2+)</name>
        <dbReference type="ChEBI" id="CHEBI:29105"/>
        <label>2</label>
    </ligand>
</feature>
<keyword evidence="6" id="KW-0812">Transmembrane</keyword>
<dbReference type="GO" id="GO:0046872">
    <property type="term" value="F:metal ion binding"/>
    <property type="evidence" value="ECO:0007669"/>
    <property type="project" value="UniProtKB-KW"/>
</dbReference>
<feature type="transmembrane region" description="Helical" evidence="6">
    <location>
        <begin position="224"/>
        <end position="243"/>
    </location>
</feature>
<keyword evidence="2 4" id="KW-0378">Hydrolase</keyword>
<evidence type="ECO:0000259" key="7">
    <source>
        <dbReference type="PROSITE" id="PS51845"/>
    </source>
</evidence>